<gene>
    <name evidence="6" type="ORF">P378_10920</name>
</gene>
<dbReference type="InterPro" id="IPR013815">
    <property type="entry name" value="ATP_grasp_subdomain_1"/>
</dbReference>
<sequence>MYEKDSCINLRVRFPLRRCIIQSLLKSDLALKLVACDINPRTLGLHLAHRGYIVPPVHQEEQYLKQLSNIIEKENINAIFVASSKEISFFSNHKAQIEENTGARVFVNPPGVLEICCDKWHTVNFLKEQGFYFPRTLRYPEDWEQIDAFIEAVHFPIIVKPRRGAGSQDLYTVNSLNELNSLITGKKDIVLQQYLPGDLGEFTTGICTGAKGNVLSGITLKRYLQDGMTIAADFDDFTEITNYCKEVARVLKPYGPCNFQSRLLEGKPYIFEINPRFSSSTGMRSLLGVNEAEILLRSEILGQKILEPPILKCSVIRQYTDYLVSTEQIMKLKKENFCINHSEEN</sequence>
<dbReference type="NCBIfam" id="NF009402">
    <property type="entry name" value="PRK12767.1-1"/>
    <property type="match status" value="1"/>
</dbReference>
<dbReference type="Pfam" id="PF21360">
    <property type="entry name" value="PylC-like_N"/>
    <property type="match status" value="1"/>
</dbReference>
<organism evidence="6 7">
    <name type="scientific">Desulforamulus profundi</name>
    <dbReference type="NCBI Taxonomy" id="1383067"/>
    <lineage>
        <taxon>Bacteria</taxon>
        <taxon>Bacillati</taxon>
        <taxon>Bacillota</taxon>
        <taxon>Clostridia</taxon>
        <taxon>Eubacteriales</taxon>
        <taxon>Peptococcaceae</taxon>
        <taxon>Desulforamulus</taxon>
    </lineage>
</organism>
<evidence type="ECO:0000256" key="3">
    <source>
        <dbReference type="ARBA" id="ARBA00022840"/>
    </source>
</evidence>
<evidence type="ECO:0000313" key="6">
    <source>
        <dbReference type="EMBL" id="PHJ38335.1"/>
    </source>
</evidence>
<protein>
    <recommendedName>
        <fullName evidence="5">ATP-grasp domain-containing protein</fullName>
    </recommendedName>
</protein>
<dbReference type="Gene3D" id="3.30.470.20">
    <property type="entry name" value="ATP-grasp fold, B domain"/>
    <property type="match status" value="1"/>
</dbReference>
<dbReference type="PANTHER" id="PTHR43585">
    <property type="entry name" value="FUMIPYRROLE BIOSYNTHESIS PROTEIN C"/>
    <property type="match status" value="1"/>
</dbReference>
<dbReference type="Gene3D" id="3.40.50.20">
    <property type="match status" value="1"/>
</dbReference>
<dbReference type="AlphaFoldDB" id="A0A2C6MF97"/>
<feature type="domain" description="ATP-grasp" evidence="5">
    <location>
        <begin position="123"/>
        <end position="300"/>
    </location>
</feature>
<dbReference type="InterPro" id="IPR052032">
    <property type="entry name" value="ATP-dep_AA_Ligase"/>
</dbReference>
<accession>A0A2C6MF97</accession>
<keyword evidence="3 4" id="KW-0067">ATP-binding</keyword>
<proteinExistence type="predicted"/>
<dbReference type="GO" id="GO:0005524">
    <property type="term" value="F:ATP binding"/>
    <property type="evidence" value="ECO:0007669"/>
    <property type="project" value="UniProtKB-UniRule"/>
</dbReference>
<dbReference type="PANTHER" id="PTHR43585:SF2">
    <property type="entry name" value="ATP-GRASP ENZYME FSQD"/>
    <property type="match status" value="1"/>
</dbReference>
<dbReference type="InterPro" id="IPR011761">
    <property type="entry name" value="ATP-grasp"/>
</dbReference>
<name>A0A2C6MF97_9FIRM</name>
<keyword evidence="7" id="KW-1185">Reference proteome</keyword>
<dbReference type="GO" id="GO:0016874">
    <property type="term" value="F:ligase activity"/>
    <property type="evidence" value="ECO:0007669"/>
    <property type="project" value="UniProtKB-KW"/>
</dbReference>
<dbReference type="SUPFAM" id="SSF56059">
    <property type="entry name" value="Glutathione synthetase ATP-binding domain-like"/>
    <property type="match status" value="1"/>
</dbReference>
<evidence type="ECO:0000256" key="2">
    <source>
        <dbReference type="ARBA" id="ARBA00022741"/>
    </source>
</evidence>
<evidence type="ECO:0000313" key="7">
    <source>
        <dbReference type="Proteomes" id="UP000222564"/>
    </source>
</evidence>
<comment type="caution">
    <text evidence="6">The sequence shown here is derived from an EMBL/GenBank/DDBJ whole genome shotgun (WGS) entry which is preliminary data.</text>
</comment>
<dbReference type="InterPro" id="IPR048764">
    <property type="entry name" value="PylC_N"/>
</dbReference>
<keyword evidence="1" id="KW-0436">Ligase</keyword>
<dbReference type="RefSeq" id="WP_099083108.1">
    <property type="nucleotide sequence ID" value="NZ_AWQQ01000054.1"/>
</dbReference>
<dbReference type="OrthoDB" id="9803907at2"/>
<dbReference type="Proteomes" id="UP000222564">
    <property type="component" value="Unassembled WGS sequence"/>
</dbReference>
<dbReference type="EMBL" id="AWQQ01000054">
    <property type="protein sequence ID" value="PHJ38335.1"/>
    <property type="molecule type" value="Genomic_DNA"/>
</dbReference>
<reference evidence="6 7" key="1">
    <citation type="submission" date="2013-09" db="EMBL/GenBank/DDBJ databases">
        <title>Biodegradation of hydrocarbons in the deep terrestrial subsurface : characterization of a microbial consortium composed of two Desulfotomaculum species originating from a deep geological formation.</title>
        <authorList>
            <person name="Aullo T."/>
            <person name="Berlendis S."/>
            <person name="Lascourreges J.-F."/>
            <person name="Dessort D."/>
            <person name="Saint-Laurent S."/>
            <person name="Schraauwers B."/>
            <person name="Mas J."/>
            <person name="Magot M."/>
            <person name="Ranchou-Peyruse A."/>
        </authorList>
    </citation>
    <scope>NUCLEOTIDE SEQUENCE [LARGE SCALE GENOMIC DNA]</scope>
    <source>
        <strain evidence="6 7">Bs107</strain>
    </source>
</reference>
<dbReference type="Gene3D" id="3.30.1490.20">
    <property type="entry name" value="ATP-grasp fold, A domain"/>
    <property type="match status" value="1"/>
</dbReference>
<evidence type="ECO:0000256" key="1">
    <source>
        <dbReference type="ARBA" id="ARBA00022598"/>
    </source>
</evidence>
<evidence type="ECO:0000256" key="4">
    <source>
        <dbReference type="PROSITE-ProRule" id="PRU00409"/>
    </source>
</evidence>
<keyword evidence="2 4" id="KW-0547">Nucleotide-binding</keyword>
<evidence type="ECO:0000259" key="5">
    <source>
        <dbReference type="PROSITE" id="PS50975"/>
    </source>
</evidence>
<dbReference type="GO" id="GO:0046872">
    <property type="term" value="F:metal ion binding"/>
    <property type="evidence" value="ECO:0007669"/>
    <property type="project" value="InterPro"/>
</dbReference>
<dbReference type="Pfam" id="PF15632">
    <property type="entry name" value="ATPgrasp_Ter"/>
    <property type="match status" value="1"/>
</dbReference>
<dbReference type="PROSITE" id="PS50975">
    <property type="entry name" value="ATP_GRASP"/>
    <property type="match status" value="1"/>
</dbReference>